<proteinExistence type="predicted"/>
<dbReference type="Pfam" id="PF00004">
    <property type="entry name" value="AAA"/>
    <property type="match status" value="1"/>
</dbReference>
<protein>
    <submittedName>
        <fullName evidence="5">ATPase, AAA family protein</fullName>
    </submittedName>
</protein>
<dbReference type="PANTHER" id="PTHR23077:SF171">
    <property type="entry name" value="NUCLEAR VALOSIN-CONTAINING PROTEIN-LIKE"/>
    <property type="match status" value="1"/>
</dbReference>
<feature type="region of interest" description="Disordered" evidence="3">
    <location>
        <begin position="64"/>
        <end position="87"/>
    </location>
</feature>
<evidence type="ECO:0000256" key="3">
    <source>
        <dbReference type="SAM" id="MobiDB-lite"/>
    </source>
</evidence>
<evidence type="ECO:0000313" key="6">
    <source>
        <dbReference type="Proteomes" id="UP000028837"/>
    </source>
</evidence>
<evidence type="ECO:0000256" key="2">
    <source>
        <dbReference type="ARBA" id="ARBA00022840"/>
    </source>
</evidence>
<dbReference type="PANTHER" id="PTHR23077">
    <property type="entry name" value="AAA-FAMILY ATPASE"/>
    <property type="match status" value="1"/>
</dbReference>
<dbReference type="InterPro" id="IPR003959">
    <property type="entry name" value="ATPase_AAA_core"/>
</dbReference>
<evidence type="ECO:0000259" key="4">
    <source>
        <dbReference type="SMART" id="SM00382"/>
    </source>
</evidence>
<dbReference type="OrthoDB" id="330797at2759"/>
<dbReference type="Gene3D" id="3.40.50.300">
    <property type="entry name" value="P-loop containing nucleotide triphosphate hydrolases"/>
    <property type="match status" value="1"/>
</dbReference>
<dbReference type="SMART" id="SM00382">
    <property type="entry name" value="AAA"/>
    <property type="match status" value="1"/>
</dbReference>
<sequence>MGHQSAPNSSYPTGRHLYVEVFDQSTGMWSKLRTCCFGAQPNCDCPLKTRANENQGRLLGDAVRAAKPQTPSRSVKHASTGGGDEGREGLGAGSCSLGCQPVKYISDLDWALRNGISIEAARWHVPRPRVAHQEKEISPPSSHDTTPCGPRQNIDDRCYGNVTEETGLVSFRWQQALSATAASPQFLSRSLALRLVMLQQLKRRWQLALPHCCHAGRVAVVSDLLSIIRDFCLLCSERDISSVLEGPEKNSEPACDNHHEFAGPPLQSWWLRKLRPVRGVTVEGVPGAGKRQLCRSIAAHAPWLRRSAATASQIVRPHSKITIRPETFTSCPAGGDRDTPVPGLYEIDLREYISCESPVLATECLDSTTGGPIVWKGAGHTECATRRFRESGSGRKSPSASLEAVLARITEEARIRRSLFRLWLLQNMRESSMCSGFVRPTAGSNADTHLAAATGATDICADDIECESLSPTRCHSTRGSKSSACPSVTHLWDIAAGGGCCFFLIRNLELIRATGTGTSVGDPSASADHETRKNIAPHTAALIMETLCRFISLWEEENLRVFMMAPLDPGAAVRLSISKRSNKAWQVEGSVDAHLLSLDQLFPRELLGPGFFERRICLPETLDEKERAAILRLHLTRACAAARVGRLPRRSTANETQVERSNQHFSLVTTVSKGLAGGSCTRDTRIEKDECRHEELATPASEWTAGYQPEDLRALVRAAAHASFQVAVRSALSSNVSAPALVQDLSLEVPQHEAAGNDAGKGIVPKRPCDLFTLDNFRIALLGAGGGLIARITSGLHVVPHTPDPPSGKGGSVSFSGVACGDRHRVIPLSEDRADIPTGGSSRLDEHRGRVHPNTRWATEGIAARVNLDARLDDTIKTSGTEERDQQGSVRDAADVEPFWNRSYRVVRGFSGIVGEDALISRLRRQVIEPVFTGSVLHKNGAIHRTIRKTVPVGVLITGDPGTGKSLLAAAIAYELRSTLLVVSPAELLRATLGSADKQLMRVFDVAEKAAPCVLLIEDIDRLAPANGKSCERKPHAHLVDSDYDASVGSDLSRADSWEKLPRRGGRGACGGRLLHTLLLRLDLLGRRRQFGRQTAGNVAGAAGVLVIGTADREMSVDPRLFAPYRLRYRYVTKAAAQWTYADARDILRLYLRGRFRPSRPSDSTVDAIVEVLRQVRRLSSGEASTSGPGEEQNRKMNHWVDDADFCGEIPAFWVLLTQEAAVCAVERHILAQAQLGCSGVGRDRPRKADDTCSGYTPGLVEHERHTGTSMLLRDTASSGSWIQPNDLIAALHRLTATR</sequence>
<gene>
    <name evidence="5" type="ORF">TGDOM2_252250</name>
</gene>
<dbReference type="GO" id="GO:0016887">
    <property type="term" value="F:ATP hydrolysis activity"/>
    <property type="evidence" value="ECO:0007669"/>
    <property type="project" value="InterPro"/>
</dbReference>
<dbReference type="GO" id="GO:0005524">
    <property type="term" value="F:ATP binding"/>
    <property type="evidence" value="ECO:0007669"/>
    <property type="project" value="UniProtKB-KW"/>
</dbReference>
<feature type="region of interest" description="Disordered" evidence="3">
    <location>
        <begin position="832"/>
        <end position="851"/>
    </location>
</feature>
<dbReference type="Proteomes" id="UP000028837">
    <property type="component" value="Unassembled WGS sequence"/>
</dbReference>
<dbReference type="InterPro" id="IPR050168">
    <property type="entry name" value="AAA_ATPase_domain"/>
</dbReference>
<evidence type="ECO:0000256" key="1">
    <source>
        <dbReference type="ARBA" id="ARBA00022741"/>
    </source>
</evidence>
<dbReference type="EMBL" id="AHZU02001704">
    <property type="protein sequence ID" value="KFG29680.1"/>
    <property type="molecule type" value="Genomic_DNA"/>
</dbReference>
<dbReference type="VEuPathDB" id="ToxoDB:TGDOM2_252250"/>
<comment type="caution">
    <text evidence="5">The sequence shown here is derived from an EMBL/GenBank/DDBJ whole genome shotgun (WGS) entry which is preliminary data.</text>
</comment>
<accession>A0A086JC12</accession>
<feature type="domain" description="AAA+ ATPase" evidence="4">
    <location>
        <begin position="951"/>
        <end position="1137"/>
    </location>
</feature>
<name>A0A086JC12_TOXGO</name>
<keyword evidence="1" id="KW-0547">Nucleotide-binding</keyword>
<keyword evidence="2" id="KW-0067">ATP-binding</keyword>
<dbReference type="SUPFAM" id="SSF52540">
    <property type="entry name" value="P-loop containing nucleoside triphosphate hydrolases"/>
    <property type="match status" value="1"/>
</dbReference>
<dbReference type="InterPro" id="IPR027417">
    <property type="entry name" value="P-loop_NTPase"/>
</dbReference>
<organism evidence="5 6">
    <name type="scientific">Toxoplasma gondii GAB2-2007-GAL-DOM2</name>
    <dbReference type="NCBI Taxonomy" id="1130820"/>
    <lineage>
        <taxon>Eukaryota</taxon>
        <taxon>Sar</taxon>
        <taxon>Alveolata</taxon>
        <taxon>Apicomplexa</taxon>
        <taxon>Conoidasida</taxon>
        <taxon>Coccidia</taxon>
        <taxon>Eucoccidiorida</taxon>
        <taxon>Eimeriorina</taxon>
        <taxon>Sarcocystidae</taxon>
        <taxon>Toxoplasma</taxon>
    </lineage>
</organism>
<evidence type="ECO:0000313" key="5">
    <source>
        <dbReference type="EMBL" id="KFG29680.1"/>
    </source>
</evidence>
<dbReference type="InterPro" id="IPR003593">
    <property type="entry name" value="AAA+_ATPase"/>
</dbReference>
<reference evidence="5 6" key="1">
    <citation type="submission" date="2014-02" db="EMBL/GenBank/DDBJ databases">
        <authorList>
            <person name="Sibley D."/>
            <person name="Venepally P."/>
            <person name="Karamycheva S."/>
            <person name="Hadjithomas M."/>
            <person name="Khan A."/>
            <person name="Brunk B."/>
            <person name="Roos D."/>
            <person name="Caler E."/>
            <person name="Lorenzi H."/>
        </authorList>
    </citation>
    <scope>NUCLEOTIDE SEQUENCE [LARGE SCALE GENOMIC DNA]</scope>
    <source>
        <strain evidence="5 6">GAB2-2007-GAL-DOM2</strain>
    </source>
</reference>
<feature type="region of interest" description="Disordered" evidence="3">
    <location>
        <begin position="131"/>
        <end position="152"/>
    </location>
</feature>